<dbReference type="CDD" id="cd00156">
    <property type="entry name" value="REC"/>
    <property type="match status" value="1"/>
</dbReference>
<name>A0A640VS55_9RHOB</name>
<sequence>MKVLIVESQNDLAHIWKRHLERLGMQVVSACGQADAIRHLSKYGTDVIIMDLVLEEGSALAVADYASYRQPDAKVIFVTNTSFFSDGSIFSHSTNACAFVQSATPPDDLAAMVEHYGATPPQSGAA</sequence>
<proteinExistence type="predicted"/>
<dbReference type="AlphaFoldDB" id="A0A640VS55"/>
<evidence type="ECO:0000259" key="2">
    <source>
        <dbReference type="PROSITE" id="PS50110"/>
    </source>
</evidence>
<dbReference type="GO" id="GO:0000160">
    <property type="term" value="P:phosphorelay signal transduction system"/>
    <property type="evidence" value="ECO:0007669"/>
    <property type="project" value="InterPro"/>
</dbReference>
<dbReference type="Proteomes" id="UP000436522">
    <property type="component" value="Unassembled WGS sequence"/>
</dbReference>
<dbReference type="InterPro" id="IPR011006">
    <property type="entry name" value="CheY-like_superfamily"/>
</dbReference>
<evidence type="ECO:0000313" key="3">
    <source>
        <dbReference type="EMBL" id="GFE50444.1"/>
    </source>
</evidence>
<accession>A0A640VS55</accession>
<evidence type="ECO:0000313" key="4">
    <source>
        <dbReference type="Proteomes" id="UP000436522"/>
    </source>
</evidence>
<organism evidence="3 4">
    <name type="scientific">Roseobacter cerasinus</name>
    <dbReference type="NCBI Taxonomy" id="2602289"/>
    <lineage>
        <taxon>Bacteria</taxon>
        <taxon>Pseudomonadati</taxon>
        <taxon>Pseudomonadota</taxon>
        <taxon>Alphaproteobacteria</taxon>
        <taxon>Rhodobacterales</taxon>
        <taxon>Roseobacteraceae</taxon>
        <taxon>Roseobacter</taxon>
    </lineage>
</organism>
<dbReference type="SUPFAM" id="SSF52172">
    <property type="entry name" value="CheY-like"/>
    <property type="match status" value="1"/>
</dbReference>
<protein>
    <submittedName>
        <fullName evidence="3">Response regulator</fullName>
    </submittedName>
</protein>
<dbReference type="Gene3D" id="3.40.50.2300">
    <property type="match status" value="1"/>
</dbReference>
<gene>
    <name evidence="3" type="primary">osp</name>
    <name evidence="3" type="ORF">So717_21970</name>
</gene>
<dbReference type="EMBL" id="BLIV01000004">
    <property type="protein sequence ID" value="GFE50444.1"/>
    <property type="molecule type" value="Genomic_DNA"/>
</dbReference>
<dbReference type="SMART" id="SM00448">
    <property type="entry name" value="REC"/>
    <property type="match status" value="1"/>
</dbReference>
<keyword evidence="4" id="KW-1185">Reference proteome</keyword>
<evidence type="ECO:0000256" key="1">
    <source>
        <dbReference type="PROSITE-ProRule" id="PRU00169"/>
    </source>
</evidence>
<dbReference type="RefSeq" id="WP_159977242.1">
    <property type="nucleotide sequence ID" value="NZ_BLIV01000004.1"/>
</dbReference>
<feature type="domain" description="Response regulatory" evidence="2">
    <location>
        <begin position="2"/>
        <end position="117"/>
    </location>
</feature>
<feature type="modified residue" description="4-aspartylphosphate" evidence="1">
    <location>
        <position position="51"/>
    </location>
</feature>
<dbReference type="OrthoDB" id="7874292at2"/>
<comment type="caution">
    <text evidence="3">The sequence shown here is derived from an EMBL/GenBank/DDBJ whole genome shotgun (WGS) entry which is preliminary data.</text>
</comment>
<dbReference type="InterPro" id="IPR001789">
    <property type="entry name" value="Sig_transdc_resp-reg_receiver"/>
</dbReference>
<keyword evidence="1" id="KW-0597">Phosphoprotein</keyword>
<dbReference type="PROSITE" id="PS50110">
    <property type="entry name" value="RESPONSE_REGULATORY"/>
    <property type="match status" value="1"/>
</dbReference>
<dbReference type="Pfam" id="PF00072">
    <property type="entry name" value="Response_reg"/>
    <property type="match status" value="1"/>
</dbReference>
<reference evidence="3 4" key="1">
    <citation type="submission" date="2019-12" db="EMBL/GenBank/DDBJ databases">
        <title>Roseobacter cerasinus sp. nov., isolated from seawater around aquaculture.</title>
        <authorList>
            <person name="Muramatsu S."/>
            <person name="Takabe Y."/>
            <person name="Mori K."/>
            <person name="Takaichi S."/>
            <person name="Hanada S."/>
        </authorList>
    </citation>
    <scope>NUCLEOTIDE SEQUENCE [LARGE SCALE GENOMIC DNA]</scope>
    <source>
        <strain evidence="3 4">AI77</strain>
    </source>
</reference>